<evidence type="ECO:0000256" key="3">
    <source>
        <dbReference type="ARBA" id="ARBA00022729"/>
    </source>
</evidence>
<dbReference type="PROSITE" id="PS00420">
    <property type="entry name" value="SRCR_1"/>
    <property type="match status" value="3"/>
</dbReference>
<dbReference type="SMART" id="SM00202">
    <property type="entry name" value="SR"/>
    <property type="match status" value="5"/>
</dbReference>
<feature type="domain" description="SRCR" evidence="13">
    <location>
        <begin position="510"/>
        <end position="610"/>
    </location>
</feature>
<feature type="disulfide bond" evidence="9">
    <location>
        <begin position="352"/>
        <end position="362"/>
    </location>
</feature>
<dbReference type="PANTHER" id="PTHR19331:SF465">
    <property type="entry name" value="EGG PEPTIDE SPERACT RECEPTOR"/>
    <property type="match status" value="1"/>
</dbReference>
<feature type="signal peptide" evidence="12">
    <location>
        <begin position="1"/>
        <end position="23"/>
    </location>
</feature>
<name>A0A8B7YV27_ACAPL</name>
<evidence type="ECO:0000256" key="2">
    <source>
        <dbReference type="ARBA" id="ARBA00022692"/>
    </source>
</evidence>
<evidence type="ECO:0000256" key="6">
    <source>
        <dbReference type="ARBA" id="ARBA00023136"/>
    </source>
</evidence>
<keyword evidence="6 11" id="KW-0472">Membrane</keyword>
<comment type="caution">
    <text evidence="9">Lacks conserved residue(s) required for the propagation of feature annotation.</text>
</comment>
<feature type="domain" description="SRCR" evidence="13">
    <location>
        <begin position="169"/>
        <end position="271"/>
    </location>
</feature>
<evidence type="ECO:0000256" key="11">
    <source>
        <dbReference type="SAM" id="Phobius"/>
    </source>
</evidence>
<keyword evidence="14" id="KW-1185">Reference proteome</keyword>
<dbReference type="InterPro" id="IPR036772">
    <property type="entry name" value="SRCR-like_dom_sf"/>
</dbReference>
<dbReference type="KEGG" id="aplc:110982788"/>
<dbReference type="GO" id="GO:0016020">
    <property type="term" value="C:membrane"/>
    <property type="evidence" value="ECO:0007669"/>
    <property type="project" value="UniProtKB-SubCell"/>
</dbReference>
<protein>
    <submittedName>
        <fullName evidence="15">Scavenger receptor cysteine-rich domain-containing group B protein-like isoform X1</fullName>
    </submittedName>
</protein>
<evidence type="ECO:0000256" key="10">
    <source>
        <dbReference type="SAM" id="MobiDB-lite"/>
    </source>
</evidence>
<dbReference type="PRINTS" id="PR00258">
    <property type="entry name" value="SPERACTRCPTR"/>
</dbReference>
<keyword evidence="3 12" id="KW-0732">Signal</keyword>
<feature type="disulfide bond" evidence="9">
    <location>
        <begin position="580"/>
        <end position="590"/>
    </location>
</feature>
<feature type="disulfide bond" evidence="9">
    <location>
        <begin position="466"/>
        <end position="476"/>
    </location>
</feature>
<dbReference type="InterPro" id="IPR001190">
    <property type="entry name" value="SRCR"/>
</dbReference>
<dbReference type="PROSITE" id="PS50287">
    <property type="entry name" value="SRCR_2"/>
    <property type="match status" value="5"/>
</dbReference>
<feature type="domain" description="SRCR" evidence="13">
    <location>
        <begin position="397"/>
        <end position="497"/>
    </location>
</feature>
<accession>A0A8B7YV27</accession>
<feature type="disulfide bond" evidence="9">
    <location>
        <begin position="435"/>
        <end position="496"/>
    </location>
</feature>
<evidence type="ECO:0000256" key="12">
    <source>
        <dbReference type="SAM" id="SignalP"/>
    </source>
</evidence>
<feature type="transmembrane region" description="Helical" evidence="11">
    <location>
        <begin position="698"/>
        <end position="722"/>
    </location>
</feature>
<evidence type="ECO:0000256" key="9">
    <source>
        <dbReference type="PROSITE-ProRule" id="PRU00196"/>
    </source>
</evidence>
<dbReference type="FunFam" id="3.10.250.10:FF:000016">
    <property type="entry name" value="Scavenger receptor cysteine-rich protein type 12"/>
    <property type="match status" value="1"/>
</dbReference>
<evidence type="ECO:0000259" key="13">
    <source>
        <dbReference type="PROSITE" id="PS50287"/>
    </source>
</evidence>
<evidence type="ECO:0000256" key="1">
    <source>
        <dbReference type="ARBA" id="ARBA00004167"/>
    </source>
</evidence>
<dbReference type="OrthoDB" id="536948at2759"/>
<dbReference type="PANTHER" id="PTHR19331">
    <property type="entry name" value="SCAVENGER RECEPTOR DOMAIN-CONTAINING"/>
    <property type="match status" value="1"/>
</dbReference>
<reference evidence="15" key="1">
    <citation type="submission" date="2025-08" db="UniProtKB">
        <authorList>
            <consortium name="RefSeq"/>
        </authorList>
    </citation>
    <scope>IDENTIFICATION</scope>
</reference>
<feature type="chain" id="PRO_5034494532" evidence="12">
    <location>
        <begin position="24"/>
        <end position="745"/>
    </location>
</feature>
<keyword evidence="4" id="KW-0677">Repeat</keyword>
<dbReference type="AlphaFoldDB" id="A0A8B7YV27"/>
<feature type="region of interest" description="Disordered" evidence="10">
    <location>
        <begin position="28"/>
        <end position="48"/>
    </location>
</feature>
<comment type="subcellular location">
    <subcellularLocation>
        <location evidence="1">Membrane</location>
        <topology evidence="1">Single-pass membrane protein</topology>
    </subcellularLocation>
</comment>
<feature type="disulfide bond" evidence="9">
    <location>
        <begin position="240"/>
        <end position="250"/>
    </location>
</feature>
<dbReference type="RefSeq" id="XP_022097153.1">
    <property type="nucleotide sequence ID" value="XM_022241461.1"/>
</dbReference>
<evidence type="ECO:0000256" key="8">
    <source>
        <dbReference type="ARBA" id="ARBA00023180"/>
    </source>
</evidence>
<gene>
    <name evidence="15" type="primary">LOC110982788</name>
</gene>
<evidence type="ECO:0000256" key="7">
    <source>
        <dbReference type="ARBA" id="ARBA00023157"/>
    </source>
</evidence>
<keyword evidence="2 11" id="KW-0812">Transmembrane</keyword>
<feature type="disulfide bond" evidence="9">
    <location>
        <begin position="422"/>
        <end position="486"/>
    </location>
</feature>
<dbReference type="SUPFAM" id="SSF56487">
    <property type="entry name" value="SRCR-like"/>
    <property type="match status" value="5"/>
</dbReference>
<evidence type="ECO:0000313" key="15">
    <source>
        <dbReference type="RefSeq" id="XP_022097153.1"/>
    </source>
</evidence>
<dbReference type="Pfam" id="PF00530">
    <property type="entry name" value="SRCR"/>
    <property type="match status" value="5"/>
</dbReference>
<evidence type="ECO:0000256" key="4">
    <source>
        <dbReference type="ARBA" id="ARBA00022737"/>
    </source>
</evidence>
<dbReference type="FunFam" id="3.10.250.10:FF:000001">
    <property type="entry name" value="Lysyl oxidase 4 isoform X1"/>
    <property type="match status" value="3"/>
</dbReference>
<keyword evidence="7 9" id="KW-1015">Disulfide bond</keyword>
<feature type="disulfide bond" evidence="9">
    <location>
        <begin position="119"/>
        <end position="129"/>
    </location>
</feature>
<keyword evidence="8" id="KW-0325">Glycoprotein</keyword>
<sequence length="745" mass="79898">MAVVSGAFVLGIMLLQVTSPGYAQDAADSIPTDGTSDVSSPHSNSLLPDGSVRLKGGFQPYQGRVEIYYGGSWGTICAETWSQNAAIVVCRQLGYSGVRSARETFGEGTGPILLDGLNCGGYEDGLGKCPKTSWEGPTFCNHTQDIGVLCSIGEDQATPAPSEIKDGSIRLAGGTLSHNGRVEIYYQGEWGTICRDQNDTKVPDVVCRQLGYERADPPNAVPTGGFGPGSGVIQLGHVMCEGIESKLAFCAHDTWGENDCTHADDFMVSCKTYTPPEDGALRLVAGTNAASGQVEVSYQGVWGTVCDKDWTIEDATVVCRQLGFRPARASLSYSYFLDEDSINPIFFDNVECEGSENRLEDCVHSWRGGACKHIEDVGVICGAPLVHKPVTTEDGRVRLRDGRYPHRGRVEIKYQGEWGTVCDRDWNLEAASVVCRQLGYPSAESALPGAFYREGTGVIHLDQVTCEGRESELAFCNHARWGVNECQHSQDASAVCTAPKPAREMQDGAVRFSDSEDPLRGRLQVHYQGVWGVVCGDNWDTINSDVACRQLGYWAADPSVALTLDPAGGFRPIMLDDVVCSGKEDRLVDCSHNGWAIADCESGVVRLVCLSTKPTTPTPETTTPPSTTTVRLLTTDSTNPITVESTTVTSVPEPPTPVGNASDVMRGDNDGAAGQIGESSATLGPDGKHVGSKAVFPAVWVIVVLVLMVPAIVIIFVIGLYIKHRHGTTSYKPVHQGAIPMQAHV</sequence>
<dbReference type="Proteomes" id="UP000694845">
    <property type="component" value="Unplaced"/>
</dbReference>
<feature type="disulfide bond" evidence="9">
    <location>
        <begin position="548"/>
        <end position="609"/>
    </location>
</feature>
<feature type="domain" description="SRCR" evidence="13">
    <location>
        <begin position="52"/>
        <end position="151"/>
    </location>
</feature>
<dbReference type="GeneID" id="110982788"/>
<dbReference type="Gene3D" id="3.10.250.10">
    <property type="entry name" value="SRCR-like domain"/>
    <property type="match status" value="5"/>
</dbReference>
<feature type="domain" description="SRCR" evidence="13">
    <location>
        <begin position="281"/>
        <end position="382"/>
    </location>
</feature>
<dbReference type="FunFam" id="3.10.250.10:FF:000011">
    <property type="entry name" value="Scavenger receptor class A member 5"/>
    <property type="match status" value="1"/>
</dbReference>
<proteinExistence type="predicted"/>
<feature type="compositionally biased region" description="Polar residues" evidence="10">
    <location>
        <begin position="32"/>
        <end position="46"/>
    </location>
</feature>
<keyword evidence="5 11" id="KW-1133">Transmembrane helix</keyword>
<evidence type="ECO:0000313" key="14">
    <source>
        <dbReference type="Proteomes" id="UP000694845"/>
    </source>
</evidence>
<evidence type="ECO:0000256" key="5">
    <source>
        <dbReference type="ARBA" id="ARBA00022989"/>
    </source>
</evidence>
<organism evidence="14 15">
    <name type="scientific">Acanthaster planci</name>
    <name type="common">Crown-of-thorns starfish</name>
    <dbReference type="NCBI Taxonomy" id="133434"/>
    <lineage>
        <taxon>Eukaryota</taxon>
        <taxon>Metazoa</taxon>
        <taxon>Echinodermata</taxon>
        <taxon>Eleutherozoa</taxon>
        <taxon>Asterozoa</taxon>
        <taxon>Asteroidea</taxon>
        <taxon>Valvatacea</taxon>
        <taxon>Valvatida</taxon>
        <taxon>Acanthasteridae</taxon>
        <taxon>Acanthaster</taxon>
    </lineage>
</organism>